<reference evidence="1 2" key="1">
    <citation type="submission" date="2015-09" db="EMBL/GenBank/DDBJ databases">
        <title>Trachymyrmex cornetzi WGS genome.</title>
        <authorList>
            <person name="Nygaard S."/>
            <person name="Hu H."/>
            <person name="Boomsma J."/>
            <person name="Zhang G."/>
        </authorList>
    </citation>
    <scope>NUCLEOTIDE SEQUENCE [LARGE SCALE GENOMIC DNA]</scope>
    <source>
        <strain evidence="1">Tcor2-1</strain>
        <tissue evidence="1">Whole body</tissue>
    </source>
</reference>
<evidence type="ECO:0000313" key="2">
    <source>
        <dbReference type="Proteomes" id="UP000078492"/>
    </source>
</evidence>
<sequence>MYLGRREGAPAATTRIVIVQFAKTKAHPVLSVREAPLDISRGNTTMRTRMQIHLDMHFNTNYGDMSFSKTLCLNQRRTVMMLPIAYFNRSQYIF</sequence>
<protein>
    <submittedName>
        <fullName evidence="1">Uncharacterized protein</fullName>
    </submittedName>
</protein>
<dbReference type="EMBL" id="KQ978739">
    <property type="protein sequence ID" value="KYN28772.1"/>
    <property type="molecule type" value="Genomic_DNA"/>
</dbReference>
<dbReference type="Proteomes" id="UP000078492">
    <property type="component" value="Unassembled WGS sequence"/>
</dbReference>
<gene>
    <name evidence="1" type="ORF">ALC57_01735</name>
</gene>
<organism evidence="1 2">
    <name type="scientific">Trachymyrmex cornetzi</name>
    <dbReference type="NCBI Taxonomy" id="471704"/>
    <lineage>
        <taxon>Eukaryota</taxon>
        <taxon>Metazoa</taxon>
        <taxon>Ecdysozoa</taxon>
        <taxon>Arthropoda</taxon>
        <taxon>Hexapoda</taxon>
        <taxon>Insecta</taxon>
        <taxon>Pterygota</taxon>
        <taxon>Neoptera</taxon>
        <taxon>Endopterygota</taxon>
        <taxon>Hymenoptera</taxon>
        <taxon>Apocrita</taxon>
        <taxon>Aculeata</taxon>
        <taxon>Formicoidea</taxon>
        <taxon>Formicidae</taxon>
        <taxon>Myrmicinae</taxon>
        <taxon>Trachymyrmex</taxon>
    </lineage>
</organism>
<accession>A0A195ELG3</accession>
<dbReference type="AlphaFoldDB" id="A0A195ELG3"/>
<keyword evidence="2" id="KW-1185">Reference proteome</keyword>
<evidence type="ECO:0000313" key="1">
    <source>
        <dbReference type="EMBL" id="KYN28772.1"/>
    </source>
</evidence>
<proteinExistence type="predicted"/>
<name>A0A195ELG3_9HYME</name>